<dbReference type="InterPro" id="IPR008271">
    <property type="entry name" value="Ser/Thr_kinase_AS"/>
</dbReference>
<accession>A0A0K1E655</accession>
<dbReference type="SMART" id="SM00220">
    <property type="entry name" value="S_TKc"/>
    <property type="match status" value="1"/>
</dbReference>
<dbReference type="CDD" id="cd14014">
    <property type="entry name" value="STKc_PknB_like"/>
    <property type="match status" value="1"/>
</dbReference>
<evidence type="ECO:0000256" key="4">
    <source>
        <dbReference type="ARBA" id="ARBA00022840"/>
    </source>
</evidence>
<reference evidence="7 8" key="1">
    <citation type="submission" date="2015-07" db="EMBL/GenBank/DDBJ databases">
        <title>Genome analysis of myxobacterium Chondromyces crocatus Cm c5 reveals a high potential for natural compound synthesis and the genetic basis for the loss of fruiting body formation.</title>
        <authorList>
            <person name="Zaburannyi N."/>
            <person name="Bunk B."/>
            <person name="Maier J."/>
            <person name="Overmann J."/>
            <person name="Mueller R."/>
        </authorList>
    </citation>
    <scope>NUCLEOTIDE SEQUENCE [LARGE SCALE GENOMIC DNA]</scope>
    <source>
        <strain evidence="7 8">Cm c5</strain>
    </source>
</reference>
<dbReference type="Pfam" id="PF00069">
    <property type="entry name" value="Pkinase"/>
    <property type="match status" value="1"/>
</dbReference>
<proteinExistence type="predicted"/>
<protein>
    <recommendedName>
        <fullName evidence="6">Protein kinase domain-containing protein</fullName>
    </recommendedName>
</protein>
<name>A0A0K1E655_CHOCO</name>
<dbReference type="PANTHER" id="PTHR43289:SF6">
    <property type="entry name" value="SERINE_THREONINE-PROTEIN KINASE NEKL-3"/>
    <property type="match status" value="1"/>
</dbReference>
<dbReference type="PROSITE" id="PS50011">
    <property type="entry name" value="PROTEIN_KINASE_DOM"/>
    <property type="match status" value="1"/>
</dbReference>
<feature type="region of interest" description="Disordered" evidence="5">
    <location>
        <begin position="522"/>
        <end position="558"/>
    </location>
</feature>
<sequence>MIFDHLRHRAAELSAMGRTQEGVTLLLAAGDRLGASLLLEQACDFSGAAREALAAQDPRRAALLGALGGDDTLVQHAIAQMRDVHSRDDVLRLGQELLARGHAVQAAQLFDDLDEPAEAAEAYLVARDLRRAAMAFDRAGRPIDGARLLEAELRRHPEAHPLRLCLGQLLVRHGRYEAAVRALQQLPPRSEERDRALSLLARSLIALGFDEAAQRVRGEIAERGLVEEPADEPPTSAARPPREASGARREAPDAAPAQLLFGRYDALRELAVSPHARVFEARDRISGEPVAVKIFASTTLGGGRDALLRFEREAQALSRLRHPHVAALRAYHPEGPALVMAWMAGGSLADRMHLERVAPARAVEIASSLLGALGEAHRLGILHRDVKPSNVLFDAVGAAHLSDFGAAHLGDLSGTATAGAIGTFAYMSPEQRLGRPATLASDLFGVGAVLSELLTGEIPRPAQGGHLDVPPSAINPDLTPAHDAVVAQLLEEDPAARPEDAFAAQRSLLSLSWPLSVPPLRTRVPARQSGRPLPSTDDAAQRLTEPTEPSDGRDAEARRHDRWIARDVLVLPLTDEALGRARAFARVNHAALPTVLRVDRRAAEIWITPPRGRALADGAPPLSPEQRARLLEAVTALHEAGGAHGLIDVQHVYLDGDEVTLAFPRRPLPGDALQRDREALRHLSEQPLEGYREQIPS</sequence>
<evidence type="ECO:0000259" key="6">
    <source>
        <dbReference type="PROSITE" id="PS50011"/>
    </source>
</evidence>
<evidence type="ECO:0000256" key="1">
    <source>
        <dbReference type="ARBA" id="ARBA00022679"/>
    </source>
</evidence>
<dbReference type="Gene3D" id="1.10.510.10">
    <property type="entry name" value="Transferase(Phosphotransferase) domain 1"/>
    <property type="match status" value="1"/>
</dbReference>
<keyword evidence="2" id="KW-0547">Nucleotide-binding</keyword>
<evidence type="ECO:0000256" key="2">
    <source>
        <dbReference type="ARBA" id="ARBA00022741"/>
    </source>
</evidence>
<evidence type="ECO:0000313" key="8">
    <source>
        <dbReference type="Proteomes" id="UP000067626"/>
    </source>
</evidence>
<feature type="region of interest" description="Disordered" evidence="5">
    <location>
        <begin position="223"/>
        <end position="252"/>
    </location>
</feature>
<dbReference type="InterPro" id="IPR011990">
    <property type="entry name" value="TPR-like_helical_dom_sf"/>
</dbReference>
<dbReference type="Gene3D" id="1.25.40.10">
    <property type="entry name" value="Tetratricopeptide repeat domain"/>
    <property type="match status" value="1"/>
</dbReference>
<evidence type="ECO:0000313" key="7">
    <source>
        <dbReference type="EMBL" id="AKT36157.1"/>
    </source>
</evidence>
<dbReference type="GO" id="GO:0004674">
    <property type="term" value="F:protein serine/threonine kinase activity"/>
    <property type="evidence" value="ECO:0007669"/>
    <property type="project" value="TreeGrafter"/>
</dbReference>
<evidence type="ECO:0000256" key="3">
    <source>
        <dbReference type="ARBA" id="ARBA00022777"/>
    </source>
</evidence>
<feature type="domain" description="Protein kinase" evidence="6">
    <location>
        <begin position="264"/>
        <end position="509"/>
    </location>
</feature>
<dbReference type="PROSITE" id="PS00108">
    <property type="entry name" value="PROTEIN_KINASE_ST"/>
    <property type="match status" value="1"/>
</dbReference>
<dbReference type="AlphaFoldDB" id="A0A0K1E655"/>
<dbReference type="STRING" id="52.CMC5_002710"/>
<dbReference type="PANTHER" id="PTHR43289">
    <property type="entry name" value="MITOGEN-ACTIVATED PROTEIN KINASE KINASE KINASE 20-RELATED"/>
    <property type="match status" value="1"/>
</dbReference>
<dbReference type="EMBL" id="CP012159">
    <property type="protein sequence ID" value="AKT36157.1"/>
    <property type="molecule type" value="Genomic_DNA"/>
</dbReference>
<dbReference type="GO" id="GO:0005524">
    <property type="term" value="F:ATP binding"/>
    <property type="evidence" value="ECO:0007669"/>
    <property type="project" value="UniProtKB-KW"/>
</dbReference>
<keyword evidence="3" id="KW-0418">Kinase</keyword>
<feature type="compositionally biased region" description="Basic and acidic residues" evidence="5">
    <location>
        <begin position="240"/>
        <end position="252"/>
    </location>
</feature>
<organism evidence="7 8">
    <name type="scientific">Chondromyces crocatus</name>
    <dbReference type="NCBI Taxonomy" id="52"/>
    <lineage>
        <taxon>Bacteria</taxon>
        <taxon>Pseudomonadati</taxon>
        <taxon>Myxococcota</taxon>
        <taxon>Polyangia</taxon>
        <taxon>Polyangiales</taxon>
        <taxon>Polyangiaceae</taxon>
        <taxon>Chondromyces</taxon>
    </lineage>
</organism>
<dbReference type="Pfam" id="PF14559">
    <property type="entry name" value="TPR_19"/>
    <property type="match status" value="1"/>
</dbReference>
<dbReference type="SUPFAM" id="SSF56112">
    <property type="entry name" value="Protein kinase-like (PK-like)"/>
    <property type="match status" value="1"/>
</dbReference>
<keyword evidence="1" id="KW-0808">Transferase</keyword>
<dbReference type="SUPFAM" id="SSF48452">
    <property type="entry name" value="TPR-like"/>
    <property type="match status" value="1"/>
</dbReference>
<dbReference type="KEGG" id="ccro:CMC5_002710"/>
<dbReference type="InterPro" id="IPR000719">
    <property type="entry name" value="Prot_kinase_dom"/>
</dbReference>
<gene>
    <name evidence="7" type="ORF">CMC5_002710</name>
</gene>
<dbReference type="Proteomes" id="UP000067626">
    <property type="component" value="Chromosome"/>
</dbReference>
<dbReference type="OrthoDB" id="5491317at2"/>
<dbReference type="InterPro" id="IPR011009">
    <property type="entry name" value="Kinase-like_dom_sf"/>
</dbReference>
<dbReference type="RefSeq" id="WP_050428722.1">
    <property type="nucleotide sequence ID" value="NZ_CP012159.1"/>
</dbReference>
<keyword evidence="4" id="KW-0067">ATP-binding</keyword>
<keyword evidence="8" id="KW-1185">Reference proteome</keyword>
<evidence type="ECO:0000256" key="5">
    <source>
        <dbReference type="SAM" id="MobiDB-lite"/>
    </source>
</evidence>